<reference evidence="9 10" key="1">
    <citation type="submission" date="2014-07" db="EMBL/GenBank/DDBJ databases">
        <title>Draft genome of Clostridium celerecrescens 152B isolated from sediments associated with methane hydrate from Krishna Godavari basin.</title>
        <authorList>
            <person name="Honkalas V.S."/>
            <person name="Dabir A.P."/>
            <person name="Arora P."/>
            <person name="Dhakephalkar P.K."/>
        </authorList>
    </citation>
    <scope>NUCLEOTIDE SEQUENCE [LARGE SCALE GENOMIC DNA]</scope>
    <source>
        <strain evidence="9 10">152B</strain>
    </source>
</reference>
<dbReference type="PANTHER" id="PTHR30193">
    <property type="entry name" value="ABC TRANSPORTER PERMEASE PROTEIN"/>
    <property type="match status" value="1"/>
</dbReference>
<dbReference type="GO" id="GO:0005886">
    <property type="term" value="C:plasma membrane"/>
    <property type="evidence" value="ECO:0007669"/>
    <property type="project" value="UniProtKB-SubCell"/>
</dbReference>
<keyword evidence="3" id="KW-1003">Cell membrane</keyword>
<comment type="caution">
    <text evidence="9">The sequence shown here is derived from an EMBL/GenBank/DDBJ whole genome shotgun (WGS) entry which is preliminary data.</text>
</comment>
<feature type="domain" description="ABC transmembrane type-1" evidence="8">
    <location>
        <begin position="78"/>
        <end position="289"/>
    </location>
</feature>
<evidence type="ECO:0000256" key="6">
    <source>
        <dbReference type="ARBA" id="ARBA00023136"/>
    </source>
</evidence>
<keyword evidence="2 7" id="KW-0813">Transport</keyword>
<organism evidence="9 10">
    <name type="scientific">Lacrimispora celerecrescens</name>
    <dbReference type="NCBI Taxonomy" id="29354"/>
    <lineage>
        <taxon>Bacteria</taxon>
        <taxon>Bacillati</taxon>
        <taxon>Bacillota</taxon>
        <taxon>Clostridia</taxon>
        <taxon>Lachnospirales</taxon>
        <taxon>Lachnospiraceae</taxon>
        <taxon>Lacrimispora</taxon>
    </lineage>
</organism>
<dbReference type="EMBL" id="JPME01000007">
    <property type="protein sequence ID" value="KEZ91061.1"/>
    <property type="molecule type" value="Genomic_DNA"/>
</dbReference>
<feature type="transmembrane region" description="Helical" evidence="7">
    <location>
        <begin position="82"/>
        <end position="103"/>
    </location>
</feature>
<accession>A0A084JQ27</accession>
<dbReference type="InterPro" id="IPR000515">
    <property type="entry name" value="MetI-like"/>
</dbReference>
<keyword evidence="6 7" id="KW-0472">Membrane</keyword>
<evidence type="ECO:0000256" key="5">
    <source>
        <dbReference type="ARBA" id="ARBA00022989"/>
    </source>
</evidence>
<name>A0A084JQ27_9FIRM</name>
<dbReference type="CDD" id="cd06261">
    <property type="entry name" value="TM_PBP2"/>
    <property type="match status" value="1"/>
</dbReference>
<dbReference type="SUPFAM" id="SSF161098">
    <property type="entry name" value="MetI-like"/>
    <property type="match status" value="1"/>
</dbReference>
<comment type="subcellular location">
    <subcellularLocation>
        <location evidence="1 7">Cell membrane</location>
        <topology evidence="1 7">Multi-pass membrane protein</topology>
    </subcellularLocation>
</comment>
<dbReference type="PANTHER" id="PTHR30193:SF1">
    <property type="entry name" value="ABC TRANSPORTER PERMEASE PROTEIN YESP-RELATED"/>
    <property type="match status" value="1"/>
</dbReference>
<comment type="similarity">
    <text evidence="7">Belongs to the binding-protein-dependent transport system permease family.</text>
</comment>
<dbReference type="Gene3D" id="1.10.3720.10">
    <property type="entry name" value="MetI-like"/>
    <property type="match status" value="1"/>
</dbReference>
<evidence type="ECO:0000256" key="3">
    <source>
        <dbReference type="ARBA" id="ARBA00022475"/>
    </source>
</evidence>
<evidence type="ECO:0000313" key="10">
    <source>
        <dbReference type="Proteomes" id="UP000028525"/>
    </source>
</evidence>
<proteinExistence type="inferred from homology"/>
<keyword evidence="4 7" id="KW-0812">Transmembrane</keyword>
<keyword evidence="5 7" id="KW-1133">Transmembrane helix</keyword>
<dbReference type="Pfam" id="PF00528">
    <property type="entry name" value="BPD_transp_1"/>
    <property type="match status" value="1"/>
</dbReference>
<sequence length="305" mass="34643">METNIKRRKAIINWINKNKGLFFILPWIIGVAWFQFYPFAKSFIYSFTNYTLLNQPKFVGLTNYIRLFTQDMEFWPSLRVTGIYALVVVPFKLAFALLIALILNMKIKGIGLFRTLYYLPSILGGSVAIAVVWKILFMRDGAINGLLAYVGIGPIDWIGDPKTALLTICILSIWQFGSSMVLFLAALKQVPQSLYEAAIIDGAGKLQCFFKITLPMITSILFFNLIMQMINALQEFTSAFIITGGGPMKSTYVLGMKLYTDAFKYYKMGYASALSWIMFFIIICMTLLVFRSSSAWVYYEDGGDF</sequence>
<dbReference type="AlphaFoldDB" id="A0A084JQ27"/>
<dbReference type="SUPFAM" id="SSF160964">
    <property type="entry name" value="MalF N-terminal region-like"/>
    <property type="match status" value="1"/>
</dbReference>
<dbReference type="PROSITE" id="PS50928">
    <property type="entry name" value="ABC_TM1"/>
    <property type="match status" value="1"/>
</dbReference>
<dbReference type="InterPro" id="IPR051393">
    <property type="entry name" value="ABC_transporter_permease"/>
</dbReference>
<evidence type="ECO:0000256" key="2">
    <source>
        <dbReference type="ARBA" id="ARBA00022448"/>
    </source>
</evidence>
<evidence type="ECO:0000313" key="9">
    <source>
        <dbReference type="EMBL" id="KEZ91061.1"/>
    </source>
</evidence>
<feature type="transmembrane region" description="Helical" evidence="7">
    <location>
        <begin position="268"/>
        <end position="290"/>
    </location>
</feature>
<feature type="transmembrane region" description="Helical" evidence="7">
    <location>
        <begin position="208"/>
        <end position="230"/>
    </location>
</feature>
<feature type="transmembrane region" description="Helical" evidence="7">
    <location>
        <begin position="164"/>
        <end position="187"/>
    </location>
</feature>
<evidence type="ECO:0000256" key="7">
    <source>
        <dbReference type="RuleBase" id="RU363032"/>
    </source>
</evidence>
<evidence type="ECO:0000256" key="4">
    <source>
        <dbReference type="ARBA" id="ARBA00022692"/>
    </source>
</evidence>
<dbReference type="InterPro" id="IPR035906">
    <property type="entry name" value="MetI-like_sf"/>
</dbReference>
<dbReference type="STRING" id="29354.IO98_04675"/>
<evidence type="ECO:0000259" key="8">
    <source>
        <dbReference type="PROSITE" id="PS50928"/>
    </source>
</evidence>
<dbReference type="GO" id="GO:0055085">
    <property type="term" value="P:transmembrane transport"/>
    <property type="evidence" value="ECO:0007669"/>
    <property type="project" value="InterPro"/>
</dbReference>
<feature type="transmembrane region" description="Helical" evidence="7">
    <location>
        <begin position="21"/>
        <end position="40"/>
    </location>
</feature>
<feature type="transmembrane region" description="Helical" evidence="7">
    <location>
        <begin position="115"/>
        <end position="136"/>
    </location>
</feature>
<keyword evidence="10" id="KW-1185">Reference proteome</keyword>
<gene>
    <name evidence="9" type="ORF">IO98_04675</name>
</gene>
<protein>
    <submittedName>
        <fullName evidence="9">ABC transporter permease</fullName>
    </submittedName>
</protein>
<dbReference type="RefSeq" id="WP_038278673.1">
    <property type="nucleotide sequence ID" value="NZ_JPME01000007.1"/>
</dbReference>
<dbReference type="Proteomes" id="UP000028525">
    <property type="component" value="Unassembled WGS sequence"/>
</dbReference>
<evidence type="ECO:0000256" key="1">
    <source>
        <dbReference type="ARBA" id="ARBA00004651"/>
    </source>
</evidence>